<dbReference type="EMBL" id="FN667742">
    <property type="protein sequence ID" value="CBJ91939.1"/>
    <property type="molecule type" value="Genomic_DNA"/>
</dbReference>
<keyword evidence="3" id="KW-0418">Kinase</keyword>
<feature type="domain" description="HipA-like C-terminal" evidence="4">
    <location>
        <begin position="138"/>
        <end position="242"/>
    </location>
</feature>
<comment type="similarity">
    <text evidence="1">Belongs to the HipA Ser/Thr kinase family.</text>
</comment>
<dbReference type="KEGG" id="xne:XNC1_3911"/>
<dbReference type="GO" id="GO:0005829">
    <property type="term" value="C:cytosol"/>
    <property type="evidence" value="ECO:0007669"/>
    <property type="project" value="TreeGrafter"/>
</dbReference>
<dbReference type="InterPro" id="IPR052028">
    <property type="entry name" value="HipA_Ser/Thr_kinase"/>
</dbReference>
<gene>
    <name evidence="6" type="ordered locus">XNC1_3911</name>
</gene>
<keyword evidence="2" id="KW-0808">Transferase</keyword>
<keyword evidence="7" id="KW-1185">Reference proteome</keyword>
<dbReference type="AlphaFoldDB" id="D3VBV0"/>
<dbReference type="GO" id="GO:0004674">
    <property type="term" value="F:protein serine/threonine kinase activity"/>
    <property type="evidence" value="ECO:0007669"/>
    <property type="project" value="TreeGrafter"/>
</dbReference>
<organism evidence="6 7">
    <name type="scientific">Xenorhabdus nematophila (strain ATCC 19061 / DSM 3370 / CCUG 14189 / LMG 1036 / NCIMB 9965 / AN6)</name>
    <dbReference type="NCBI Taxonomy" id="406817"/>
    <lineage>
        <taxon>Bacteria</taxon>
        <taxon>Pseudomonadati</taxon>
        <taxon>Pseudomonadota</taxon>
        <taxon>Gammaproteobacteria</taxon>
        <taxon>Enterobacterales</taxon>
        <taxon>Morganellaceae</taxon>
        <taxon>Xenorhabdus</taxon>
    </lineage>
</organism>
<dbReference type="Gene3D" id="1.10.1070.20">
    <property type="match status" value="1"/>
</dbReference>
<evidence type="ECO:0000259" key="5">
    <source>
        <dbReference type="Pfam" id="PF13657"/>
    </source>
</evidence>
<protein>
    <recommendedName>
        <fullName evidence="8">HipA domain-containing protein</fullName>
    </recommendedName>
</protein>
<evidence type="ECO:0008006" key="8">
    <source>
        <dbReference type="Google" id="ProtNLM"/>
    </source>
</evidence>
<dbReference type="InterPro" id="IPR012893">
    <property type="entry name" value="HipA-like_C"/>
</dbReference>
<evidence type="ECO:0000259" key="4">
    <source>
        <dbReference type="Pfam" id="PF07804"/>
    </source>
</evidence>
<dbReference type="eggNOG" id="COG3550">
    <property type="taxonomic scope" value="Bacteria"/>
</dbReference>
<evidence type="ECO:0000256" key="2">
    <source>
        <dbReference type="ARBA" id="ARBA00022679"/>
    </source>
</evidence>
<name>D3VBV0_XENNA</name>
<dbReference type="Proteomes" id="UP000008075">
    <property type="component" value="Chromosome"/>
</dbReference>
<dbReference type="Pfam" id="PF07804">
    <property type="entry name" value="HipA_C"/>
    <property type="match status" value="1"/>
</dbReference>
<evidence type="ECO:0000313" key="7">
    <source>
        <dbReference type="Proteomes" id="UP000008075"/>
    </source>
</evidence>
<dbReference type="Pfam" id="PF13657">
    <property type="entry name" value="Couple_hipA"/>
    <property type="match status" value="1"/>
</dbReference>
<evidence type="ECO:0000313" key="6">
    <source>
        <dbReference type="EMBL" id="CBJ91939.1"/>
    </source>
</evidence>
<accession>D3VBV0</accession>
<dbReference type="STRING" id="406817.XNC1_3911"/>
<evidence type="ECO:0000256" key="1">
    <source>
        <dbReference type="ARBA" id="ARBA00010164"/>
    </source>
</evidence>
<evidence type="ECO:0000256" key="3">
    <source>
        <dbReference type="ARBA" id="ARBA00022777"/>
    </source>
</evidence>
<reference evidence="6 7" key="1">
    <citation type="journal article" date="2011" name="PLoS ONE">
        <title>The entomopathogenic bacterial endosymbionts xenorhabdus and photorhabdus: convergent lifestyles from divergent genomes.</title>
        <authorList>
            <person name="Chaston J.M."/>
            <person name="Suen G."/>
            <person name="Tucker S.L."/>
            <person name="Andersen A.W."/>
            <person name="Bhasin A."/>
            <person name="Bode E."/>
            <person name="Bode H.B."/>
            <person name="Brachmann A.O."/>
            <person name="Cowles C.E."/>
            <person name="Cowles K.N."/>
            <person name="Darby C."/>
            <person name="de Leon L."/>
            <person name="Drace K."/>
            <person name="Du Z."/>
            <person name="Givaudan A."/>
            <person name="Herbert Tran E.E."/>
            <person name="Jewell K.A."/>
            <person name="Knack J.J."/>
            <person name="Krasomil-Osterfeld K.C."/>
            <person name="Kukor R."/>
            <person name="Lanois A."/>
            <person name="Latreille P."/>
            <person name="Leimgruber N.K."/>
            <person name="Lipke C.M."/>
            <person name="Liu R."/>
            <person name="Lu X."/>
            <person name="Martens E.C."/>
            <person name="Marri P.R."/>
            <person name="Medigue C."/>
            <person name="Menard M.L."/>
            <person name="Miller N.M."/>
            <person name="Morales-Soto N."/>
            <person name="Norton S."/>
            <person name="Ogier J.C."/>
            <person name="Orchard S.S."/>
            <person name="Park D."/>
            <person name="Park Y."/>
            <person name="Qurollo B.A."/>
            <person name="Sugar D.R."/>
            <person name="Richards G.R."/>
            <person name="Rouy Z."/>
            <person name="Slominski B."/>
            <person name="Slominski K."/>
            <person name="Snyder H."/>
            <person name="Tjaden B.C."/>
            <person name="van der Hoeven R."/>
            <person name="Welch R.D."/>
            <person name="Wheeler C."/>
            <person name="Xiang B."/>
            <person name="Barbazuk B."/>
            <person name="Gaudriault S."/>
            <person name="Goodner B."/>
            <person name="Slater S.C."/>
            <person name="Forst S."/>
            <person name="Goldman B.S."/>
            <person name="Goodrich-Blair H."/>
        </authorList>
    </citation>
    <scope>NUCLEOTIDE SEQUENCE [LARGE SCALE GENOMIC DNA]</scope>
    <source>
        <strain evidence="7">ATCC 19061 / DSM 3370 / CCUG 14189 / LMG 1036 / NCIMB 9965 / AN6</strain>
    </source>
</reference>
<dbReference type="PANTHER" id="PTHR37419">
    <property type="entry name" value="SERINE/THREONINE-PROTEIN KINASE TOXIN HIPA"/>
    <property type="match status" value="1"/>
</dbReference>
<dbReference type="InterPro" id="IPR017508">
    <property type="entry name" value="HipA_N1"/>
</dbReference>
<feature type="domain" description="HipA N-terminal subdomain 1" evidence="5">
    <location>
        <begin position="9"/>
        <end position="100"/>
    </location>
</feature>
<dbReference type="HOGENOM" id="CLU_1000963_0_0_6"/>
<sequence>MWAIWPSGLATFEYTKEWQQDGFSLSPLYLPLNNTTFTFPSLSWETYHGLPAVFADSLPDDFGNALINAWLARQGMDKSQFKAIDRLLYTGTRGMGALEYQPTNGSQESRSEPILIGELVGMTQKILDSRNGLQFRQLELSYRDQEQIYRRMVFNVVARNHDDHTKNWSFMVDDDYKWTLAPAFDVAWSYKEDSSWVHAHQLSLAGKREKFQLEDLLSVTQHISGLRRNKAKQIIEETIGVVSGWRELADAEGVPAVLRESVWNSLRIKL</sequence>
<proteinExistence type="inferred from homology"/>